<keyword evidence="3" id="KW-1185">Reference proteome</keyword>
<evidence type="ECO:0000256" key="1">
    <source>
        <dbReference type="SAM" id="MobiDB-lite"/>
    </source>
</evidence>
<sequence>MKRRQVITAFGTLAVATGTALGTGAFSAASSSSDSSLSIVTQGGDANIDINPGNENTNDGEVVVNPGSSSPEYLTDGSIVFDKLALDDLPLAVVTEPNGQGMVTIEVAVAAGQTPRFYDAIEVVNNDSQDYDIGFTFTGYGSAVTNNYMNGKDYTSIDKAVANNAFVFEEADDDNSDISPTSNDGEDPAGFMGVPGGGDRLVDLNVNANLPALTNLYGDIEDDPFYGAGGFSSDDETAKHEPLVSEVTAVANEIN</sequence>
<dbReference type="AlphaFoldDB" id="A0A1H3FMA0"/>
<dbReference type="STRING" id="660517.SAMN04487946_10452"/>
<name>A0A1H3FMA0_9EURY</name>
<feature type="region of interest" description="Disordered" evidence="1">
    <location>
        <begin position="172"/>
        <end position="191"/>
    </location>
</feature>
<evidence type="ECO:0000313" key="3">
    <source>
        <dbReference type="Proteomes" id="UP000199170"/>
    </source>
</evidence>
<accession>A0A1H3FMA0</accession>
<dbReference type="RefSeq" id="WP_245705756.1">
    <property type="nucleotide sequence ID" value="NZ_FNPB01000004.1"/>
</dbReference>
<proteinExistence type="predicted"/>
<dbReference type="Proteomes" id="UP000199170">
    <property type="component" value="Unassembled WGS sequence"/>
</dbReference>
<dbReference type="EMBL" id="FNPB01000004">
    <property type="protein sequence ID" value="SDX92071.1"/>
    <property type="molecule type" value="Genomic_DNA"/>
</dbReference>
<organism evidence="2 3">
    <name type="scientific">Halobellus clavatus</name>
    <dbReference type="NCBI Taxonomy" id="660517"/>
    <lineage>
        <taxon>Archaea</taxon>
        <taxon>Methanobacteriati</taxon>
        <taxon>Methanobacteriota</taxon>
        <taxon>Stenosarchaea group</taxon>
        <taxon>Halobacteria</taxon>
        <taxon>Halobacteriales</taxon>
        <taxon>Haloferacaceae</taxon>
        <taxon>Halobellus</taxon>
    </lineage>
</organism>
<evidence type="ECO:0000313" key="2">
    <source>
        <dbReference type="EMBL" id="SDX92071.1"/>
    </source>
</evidence>
<gene>
    <name evidence="2" type="ORF">SAMN04487946_10452</name>
</gene>
<protein>
    <submittedName>
        <fullName evidence="2">Uncharacterized protein</fullName>
    </submittedName>
</protein>
<reference evidence="3" key="1">
    <citation type="submission" date="2016-10" db="EMBL/GenBank/DDBJ databases">
        <authorList>
            <person name="Varghese N."/>
            <person name="Submissions S."/>
        </authorList>
    </citation>
    <scope>NUCLEOTIDE SEQUENCE [LARGE SCALE GENOMIC DNA]</scope>
    <source>
        <strain evidence="3">CGMCC 1.10118</strain>
    </source>
</reference>